<organism evidence="1 2">
    <name type="scientific">Salininema proteolyticum</name>
    <dbReference type="NCBI Taxonomy" id="1607685"/>
    <lineage>
        <taxon>Bacteria</taxon>
        <taxon>Bacillati</taxon>
        <taxon>Actinomycetota</taxon>
        <taxon>Actinomycetes</taxon>
        <taxon>Glycomycetales</taxon>
        <taxon>Glycomycetaceae</taxon>
        <taxon>Salininema</taxon>
    </lineage>
</organism>
<name>A0ABV8U3C8_9ACTN</name>
<evidence type="ECO:0000313" key="1">
    <source>
        <dbReference type="EMBL" id="MFC4337604.1"/>
    </source>
</evidence>
<comment type="caution">
    <text evidence="1">The sequence shown here is derived from an EMBL/GenBank/DDBJ whole genome shotgun (WGS) entry which is preliminary data.</text>
</comment>
<proteinExistence type="predicted"/>
<reference evidence="2" key="1">
    <citation type="journal article" date="2019" name="Int. J. Syst. Evol. Microbiol.">
        <title>The Global Catalogue of Microorganisms (GCM) 10K type strain sequencing project: providing services to taxonomists for standard genome sequencing and annotation.</title>
        <authorList>
            <consortium name="The Broad Institute Genomics Platform"/>
            <consortium name="The Broad Institute Genome Sequencing Center for Infectious Disease"/>
            <person name="Wu L."/>
            <person name="Ma J."/>
        </authorList>
    </citation>
    <scope>NUCLEOTIDE SEQUENCE [LARGE SCALE GENOMIC DNA]</scope>
    <source>
        <strain evidence="2">IBRC-M 10908</strain>
    </source>
</reference>
<accession>A0ABV8U3C8</accession>
<gene>
    <name evidence="1" type="ORF">ACFPET_20620</name>
</gene>
<keyword evidence="2" id="KW-1185">Reference proteome</keyword>
<dbReference type="RefSeq" id="WP_380624763.1">
    <property type="nucleotide sequence ID" value="NZ_JBHSDK010000036.1"/>
</dbReference>
<dbReference type="Proteomes" id="UP001595823">
    <property type="component" value="Unassembled WGS sequence"/>
</dbReference>
<protein>
    <submittedName>
        <fullName evidence="1">Uncharacterized protein</fullName>
    </submittedName>
</protein>
<dbReference type="EMBL" id="JBHSDK010000036">
    <property type="protein sequence ID" value="MFC4337604.1"/>
    <property type="molecule type" value="Genomic_DNA"/>
</dbReference>
<evidence type="ECO:0000313" key="2">
    <source>
        <dbReference type="Proteomes" id="UP001595823"/>
    </source>
</evidence>
<sequence length="49" mass="5859">MFEDFADAVLLSKEMGFLDTRPWNQDEDKIMPFIRGFCEMVEKRAKEEN</sequence>